<keyword evidence="9" id="KW-1185">Reference proteome</keyword>
<feature type="transmembrane region" description="Helical" evidence="7">
    <location>
        <begin position="151"/>
        <end position="170"/>
    </location>
</feature>
<feature type="transmembrane region" description="Helical" evidence="7">
    <location>
        <begin position="61"/>
        <end position="81"/>
    </location>
</feature>
<feature type="transmembrane region" description="Helical" evidence="7">
    <location>
        <begin position="118"/>
        <end position="139"/>
    </location>
</feature>
<dbReference type="Proteomes" id="UP000033750">
    <property type="component" value="Unassembled WGS sequence"/>
</dbReference>
<evidence type="ECO:0000313" key="9">
    <source>
        <dbReference type="Proteomes" id="UP000033750"/>
    </source>
</evidence>
<dbReference type="PANTHER" id="PTHR43663:SF1">
    <property type="entry name" value="CHROMATE TRANSPORTER"/>
    <property type="match status" value="1"/>
</dbReference>
<dbReference type="InterPro" id="IPR052518">
    <property type="entry name" value="CHR_Transporter"/>
</dbReference>
<sequence>MKKTKEKVGTNKIKDFFVIFLFVIKITLIGFGGGNALMPVIEKEAVYKKGWLTKEEFDRMVIVTNMLPGPSVIQSISYICIKKFGKFWGSILTLLSMLPHLFLALGIYLAVAQFPQKYLYVISVGVLGSIIGVLFAFGWSYMKKSKNKINVPLWVFLFLFTFIFCVFIPSPGNIPVIVMIAVFIFLGLTEYLFYKKSKRKKKEK</sequence>
<feature type="transmembrane region" description="Helical" evidence="7">
    <location>
        <begin position="176"/>
        <end position="194"/>
    </location>
</feature>
<evidence type="ECO:0000313" key="8">
    <source>
        <dbReference type="EMBL" id="KKB26622.1"/>
    </source>
</evidence>
<protein>
    <submittedName>
        <fullName evidence="8">Chromate transport protein</fullName>
    </submittedName>
</protein>
<evidence type="ECO:0000256" key="4">
    <source>
        <dbReference type="ARBA" id="ARBA00022692"/>
    </source>
</evidence>
<evidence type="ECO:0000256" key="7">
    <source>
        <dbReference type="SAM" id="Phobius"/>
    </source>
</evidence>
<dbReference type="Pfam" id="PF02417">
    <property type="entry name" value="Chromate_transp"/>
    <property type="match status" value="1"/>
</dbReference>
<gene>
    <name evidence="8" type="primary">chrA</name>
    <name evidence="8" type="ORF">MMELEA_00030</name>
</gene>
<proteinExistence type="inferred from homology"/>
<comment type="similarity">
    <text evidence="2">Belongs to the chromate ion transporter (CHR) (TC 2.A.51) family.</text>
</comment>
<comment type="caution">
    <text evidence="8">The sequence shown here is derived from an EMBL/GenBank/DDBJ whole genome shotgun (WGS) entry which is preliminary data.</text>
</comment>
<feature type="transmembrane region" description="Helical" evidence="7">
    <location>
        <begin position="88"/>
        <end position="112"/>
    </location>
</feature>
<keyword evidence="5 7" id="KW-1133">Transmembrane helix</keyword>
<comment type="subcellular location">
    <subcellularLocation>
        <location evidence="1">Cell membrane</location>
        <topology evidence="1">Multi-pass membrane protein</topology>
    </subcellularLocation>
</comment>
<dbReference type="GO" id="GO:0015109">
    <property type="term" value="F:chromate transmembrane transporter activity"/>
    <property type="evidence" value="ECO:0007669"/>
    <property type="project" value="InterPro"/>
</dbReference>
<feature type="transmembrane region" description="Helical" evidence="7">
    <location>
        <begin position="16"/>
        <end position="41"/>
    </location>
</feature>
<organism evidence="8 9">
    <name type="scientific">Mycoplasmopsis meleagridis ATCC 25294</name>
    <dbReference type="NCBI Taxonomy" id="1264554"/>
    <lineage>
        <taxon>Bacteria</taxon>
        <taxon>Bacillati</taxon>
        <taxon>Mycoplasmatota</taxon>
        <taxon>Mycoplasmoidales</taxon>
        <taxon>Metamycoplasmataceae</taxon>
        <taxon>Mycoplasmopsis</taxon>
    </lineage>
</organism>
<evidence type="ECO:0000256" key="3">
    <source>
        <dbReference type="ARBA" id="ARBA00022475"/>
    </source>
</evidence>
<dbReference type="InterPro" id="IPR003370">
    <property type="entry name" value="Chromate_transpt"/>
</dbReference>
<name>A0A0F5H191_9BACT</name>
<dbReference type="STRING" id="29561.MM26B8_05720"/>
<dbReference type="OrthoDB" id="9788907at2"/>
<evidence type="ECO:0000256" key="2">
    <source>
        <dbReference type="ARBA" id="ARBA00005262"/>
    </source>
</evidence>
<dbReference type="GO" id="GO:0005886">
    <property type="term" value="C:plasma membrane"/>
    <property type="evidence" value="ECO:0007669"/>
    <property type="project" value="UniProtKB-SubCell"/>
</dbReference>
<evidence type="ECO:0000256" key="6">
    <source>
        <dbReference type="ARBA" id="ARBA00023136"/>
    </source>
</evidence>
<accession>A0A0F5H191</accession>
<dbReference type="AlphaFoldDB" id="A0A0F5H191"/>
<keyword evidence="4 7" id="KW-0812">Transmembrane</keyword>
<dbReference type="EMBL" id="JZXN01000017">
    <property type="protein sequence ID" value="KKB26622.1"/>
    <property type="molecule type" value="Genomic_DNA"/>
</dbReference>
<dbReference type="RefSeq" id="WP_046096971.1">
    <property type="nucleotide sequence ID" value="NZ_JZXN01000017.1"/>
</dbReference>
<reference evidence="8 9" key="1">
    <citation type="submission" date="2015-03" db="EMBL/GenBank/DDBJ databases">
        <title>Genome sequence of Mycoplasma meleagridis strain ATCC 25294.</title>
        <authorList>
            <person name="Yacoub E."/>
            <person name="Blanchard A."/>
            <person name="Sirand-Pugnet P."/>
            <person name="Mardassi B.B.A."/>
        </authorList>
    </citation>
    <scope>NUCLEOTIDE SEQUENCE [LARGE SCALE GENOMIC DNA]</scope>
    <source>
        <strain evidence="8 9">ATCC 25294</strain>
    </source>
</reference>
<dbReference type="SUPFAM" id="SSF103473">
    <property type="entry name" value="MFS general substrate transporter"/>
    <property type="match status" value="1"/>
</dbReference>
<dbReference type="InterPro" id="IPR036259">
    <property type="entry name" value="MFS_trans_sf"/>
</dbReference>
<evidence type="ECO:0000256" key="5">
    <source>
        <dbReference type="ARBA" id="ARBA00022989"/>
    </source>
</evidence>
<dbReference type="PANTHER" id="PTHR43663">
    <property type="entry name" value="CHROMATE TRANSPORT PROTEIN-RELATED"/>
    <property type="match status" value="1"/>
</dbReference>
<dbReference type="PATRIC" id="fig|1264554.4.peg.33"/>
<keyword evidence="6 7" id="KW-0472">Membrane</keyword>
<evidence type="ECO:0000256" key="1">
    <source>
        <dbReference type="ARBA" id="ARBA00004651"/>
    </source>
</evidence>
<keyword evidence="3" id="KW-1003">Cell membrane</keyword>